<dbReference type="Pfam" id="PF13393">
    <property type="entry name" value="tRNA-synt_His"/>
    <property type="match status" value="1"/>
</dbReference>
<keyword evidence="9" id="KW-0963">Cytoplasm</keyword>
<dbReference type="SUPFAM" id="SSF55681">
    <property type="entry name" value="Class II aaRS and biotin synthetases"/>
    <property type="match status" value="1"/>
</dbReference>
<keyword evidence="13" id="KW-1185">Reference proteome</keyword>
<dbReference type="Pfam" id="PF03129">
    <property type="entry name" value="HGTP_anticodon"/>
    <property type="match status" value="1"/>
</dbReference>
<organism evidence="12 13">
    <name type="scientific">Lignipirellula cremea</name>
    <dbReference type="NCBI Taxonomy" id="2528010"/>
    <lineage>
        <taxon>Bacteria</taxon>
        <taxon>Pseudomonadati</taxon>
        <taxon>Planctomycetota</taxon>
        <taxon>Planctomycetia</taxon>
        <taxon>Pirellulales</taxon>
        <taxon>Pirellulaceae</taxon>
        <taxon>Lignipirellula</taxon>
    </lineage>
</organism>
<dbReference type="CDD" id="cd00773">
    <property type="entry name" value="HisRS-like_core"/>
    <property type="match status" value="1"/>
</dbReference>
<dbReference type="OrthoDB" id="9800814at2"/>
<feature type="binding site" evidence="10">
    <location>
        <position position="280"/>
    </location>
    <ligand>
        <name>L-histidine</name>
        <dbReference type="ChEBI" id="CHEBI:57595"/>
    </ligand>
</feature>
<evidence type="ECO:0000256" key="7">
    <source>
        <dbReference type="ARBA" id="ARBA00023146"/>
    </source>
</evidence>
<keyword evidence="3 9" id="KW-0436">Ligase</keyword>
<dbReference type="InterPro" id="IPR036621">
    <property type="entry name" value="Anticodon-bd_dom_sf"/>
</dbReference>
<dbReference type="InterPro" id="IPR015807">
    <property type="entry name" value="His-tRNA-ligase"/>
</dbReference>
<keyword evidence="7 9" id="KW-0030">Aminoacyl-tRNA synthetase</keyword>
<evidence type="ECO:0000256" key="2">
    <source>
        <dbReference type="ARBA" id="ARBA00011738"/>
    </source>
</evidence>
<dbReference type="HAMAP" id="MF_00127">
    <property type="entry name" value="His_tRNA_synth"/>
    <property type="match status" value="1"/>
</dbReference>
<dbReference type="EC" id="6.1.1.21" evidence="9"/>
<dbReference type="Proteomes" id="UP000317648">
    <property type="component" value="Chromosome"/>
</dbReference>
<dbReference type="PIRSF" id="PIRSF001549">
    <property type="entry name" value="His-tRNA_synth"/>
    <property type="match status" value="1"/>
</dbReference>
<evidence type="ECO:0000259" key="11">
    <source>
        <dbReference type="PROSITE" id="PS50862"/>
    </source>
</evidence>
<dbReference type="RefSeq" id="WP_145054790.1">
    <property type="nucleotide sequence ID" value="NZ_CP036433.1"/>
</dbReference>
<dbReference type="NCBIfam" id="TIGR00442">
    <property type="entry name" value="hisS"/>
    <property type="match status" value="1"/>
</dbReference>
<evidence type="ECO:0000256" key="1">
    <source>
        <dbReference type="ARBA" id="ARBA00008226"/>
    </source>
</evidence>
<accession>A0A518DWB6</accession>
<dbReference type="InterPro" id="IPR041715">
    <property type="entry name" value="HisRS-like_core"/>
</dbReference>
<dbReference type="InterPro" id="IPR045864">
    <property type="entry name" value="aa-tRNA-synth_II/BPL/LPL"/>
</dbReference>
<reference evidence="12 13" key="1">
    <citation type="submission" date="2019-02" db="EMBL/GenBank/DDBJ databases">
        <title>Deep-cultivation of Planctomycetes and their phenomic and genomic characterization uncovers novel biology.</title>
        <authorList>
            <person name="Wiegand S."/>
            <person name="Jogler M."/>
            <person name="Boedeker C."/>
            <person name="Pinto D."/>
            <person name="Vollmers J."/>
            <person name="Rivas-Marin E."/>
            <person name="Kohn T."/>
            <person name="Peeters S.H."/>
            <person name="Heuer A."/>
            <person name="Rast P."/>
            <person name="Oberbeckmann S."/>
            <person name="Bunk B."/>
            <person name="Jeske O."/>
            <person name="Meyerdierks A."/>
            <person name="Storesund J.E."/>
            <person name="Kallscheuer N."/>
            <person name="Luecker S."/>
            <person name="Lage O.M."/>
            <person name="Pohl T."/>
            <person name="Merkel B.J."/>
            <person name="Hornburger P."/>
            <person name="Mueller R.-W."/>
            <person name="Bruemmer F."/>
            <person name="Labrenz M."/>
            <person name="Spormann A.M."/>
            <person name="Op den Camp H."/>
            <person name="Overmann J."/>
            <person name="Amann R."/>
            <person name="Jetten M.S.M."/>
            <person name="Mascher T."/>
            <person name="Medema M.H."/>
            <person name="Devos D.P."/>
            <person name="Kaster A.-K."/>
            <person name="Ovreas L."/>
            <person name="Rohde M."/>
            <person name="Galperin M.Y."/>
            <person name="Jogler C."/>
        </authorList>
    </citation>
    <scope>NUCLEOTIDE SEQUENCE [LARGE SCALE GENOMIC DNA]</scope>
    <source>
        <strain evidence="12 13">Pla85_3_4</strain>
    </source>
</reference>
<feature type="binding site" evidence="10">
    <location>
        <position position="132"/>
    </location>
    <ligand>
        <name>L-histidine</name>
        <dbReference type="ChEBI" id="CHEBI:57595"/>
    </ligand>
</feature>
<evidence type="ECO:0000256" key="6">
    <source>
        <dbReference type="ARBA" id="ARBA00022917"/>
    </source>
</evidence>
<feature type="binding site" evidence="10">
    <location>
        <position position="136"/>
    </location>
    <ligand>
        <name>L-histidine</name>
        <dbReference type="ChEBI" id="CHEBI:57595"/>
    </ligand>
</feature>
<evidence type="ECO:0000256" key="4">
    <source>
        <dbReference type="ARBA" id="ARBA00022741"/>
    </source>
</evidence>
<dbReference type="GO" id="GO:0005524">
    <property type="term" value="F:ATP binding"/>
    <property type="evidence" value="ECO:0007669"/>
    <property type="project" value="UniProtKB-UniRule"/>
</dbReference>
<dbReference type="PANTHER" id="PTHR11476:SF7">
    <property type="entry name" value="HISTIDINE--TRNA LIGASE"/>
    <property type="match status" value="1"/>
</dbReference>
<protein>
    <recommendedName>
        <fullName evidence="9">Histidine--tRNA ligase</fullName>
        <ecNumber evidence="9">6.1.1.21</ecNumber>
    </recommendedName>
    <alternativeName>
        <fullName evidence="9">Histidyl-tRNA synthetase</fullName>
        <shortName evidence="9">HisRS</shortName>
    </alternativeName>
</protein>
<feature type="binding site" evidence="10">
    <location>
        <position position="118"/>
    </location>
    <ligand>
        <name>L-histidine</name>
        <dbReference type="ChEBI" id="CHEBI:57595"/>
    </ligand>
</feature>
<dbReference type="Gene3D" id="3.30.930.10">
    <property type="entry name" value="Bira Bifunctional Protein, Domain 2"/>
    <property type="match status" value="1"/>
</dbReference>
<dbReference type="AlphaFoldDB" id="A0A518DWB6"/>
<keyword evidence="6 9" id="KW-0648">Protein biosynthesis</keyword>
<dbReference type="PANTHER" id="PTHR11476">
    <property type="entry name" value="HISTIDYL-TRNA SYNTHETASE"/>
    <property type="match status" value="1"/>
</dbReference>
<comment type="subcellular location">
    <subcellularLocation>
        <location evidence="9">Cytoplasm</location>
    </subcellularLocation>
</comment>
<dbReference type="InterPro" id="IPR033656">
    <property type="entry name" value="HisRS_anticodon"/>
</dbReference>
<dbReference type="InterPro" id="IPR004516">
    <property type="entry name" value="HisRS/HisZ"/>
</dbReference>
<name>A0A518DWB6_9BACT</name>
<evidence type="ECO:0000313" key="13">
    <source>
        <dbReference type="Proteomes" id="UP000317648"/>
    </source>
</evidence>
<evidence type="ECO:0000256" key="9">
    <source>
        <dbReference type="HAMAP-Rule" id="MF_00127"/>
    </source>
</evidence>
<comment type="catalytic activity">
    <reaction evidence="8 9">
        <text>tRNA(His) + L-histidine + ATP = L-histidyl-tRNA(His) + AMP + diphosphate + H(+)</text>
        <dbReference type="Rhea" id="RHEA:17313"/>
        <dbReference type="Rhea" id="RHEA-COMP:9665"/>
        <dbReference type="Rhea" id="RHEA-COMP:9689"/>
        <dbReference type="ChEBI" id="CHEBI:15378"/>
        <dbReference type="ChEBI" id="CHEBI:30616"/>
        <dbReference type="ChEBI" id="CHEBI:33019"/>
        <dbReference type="ChEBI" id="CHEBI:57595"/>
        <dbReference type="ChEBI" id="CHEBI:78442"/>
        <dbReference type="ChEBI" id="CHEBI:78527"/>
        <dbReference type="ChEBI" id="CHEBI:456215"/>
        <dbReference type="EC" id="6.1.1.21"/>
    </reaction>
</comment>
<comment type="subunit">
    <text evidence="2 9">Homodimer.</text>
</comment>
<dbReference type="GO" id="GO:0005737">
    <property type="term" value="C:cytoplasm"/>
    <property type="evidence" value="ECO:0007669"/>
    <property type="project" value="UniProtKB-SubCell"/>
</dbReference>
<dbReference type="GO" id="GO:0006427">
    <property type="term" value="P:histidyl-tRNA aminoacylation"/>
    <property type="evidence" value="ECO:0007669"/>
    <property type="project" value="UniProtKB-UniRule"/>
</dbReference>
<feature type="domain" description="Aminoacyl-transfer RNA synthetases class-II family profile" evidence="11">
    <location>
        <begin position="31"/>
        <end position="350"/>
    </location>
</feature>
<proteinExistence type="inferred from homology"/>
<gene>
    <name evidence="9 12" type="primary">hisS</name>
    <name evidence="12" type="ORF">Pla8534_39420</name>
</gene>
<evidence type="ECO:0000313" key="12">
    <source>
        <dbReference type="EMBL" id="QDU96123.1"/>
    </source>
</evidence>
<evidence type="ECO:0000256" key="5">
    <source>
        <dbReference type="ARBA" id="ARBA00022840"/>
    </source>
</evidence>
<dbReference type="KEGG" id="lcre:Pla8534_39420"/>
<feature type="binding site" evidence="10">
    <location>
        <begin position="88"/>
        <end position="90"/>
    </location>
    <ligand>
        <name>L-histidine</name>
        <dbReference type="ChEBI" id="CHEBI:57595"/>
    </ligand>
</feature>
<comment type="similarity">
    <text evidence="1 9">Belongs to the class-II aminoacyl-tRNA synthetase family.</text>
</comment>
<keyword evidence="5 9" id="KW-0067">ATP-binding</keyword>
<dbReference type="CDD" id="cd00859">
    <property type="entry name" value="HisRS_anticodon"/>
    <property type="match status" value="1"/>
</dbReference>
<keyword evidence="4 9" id="KW-0547">Nucleotide-binding</keyword>
<dbReference type="InterPro" id="IPR006195">
    <property type="entry name" value="aa-tRNA-synth_II"/>
</dbReference>
<evidence type="ECO:0000256" key="8">
    <source>
        <dbReference type="ARBA" id="ARBA00047639"/>
    </source>
</evidence>
<dbReference type="PROSITE" id="PS50862">
    <property type="entry name" value="AA_TRNA_LIGASE_II"/>
    <property type="match status" value="1"/>
</dbReference>
<dbReference type="EMBL" id="CP036433">
    <property type="protein sequence ID" value="QDU96123.1"/>
    <property type="molecule type" value="Genomic_DNA"/>
</dbReference>
<sequence>MSELVKATAISGFPEWLPNMRLVEEQFIDTIRRQYQLYGFTPIETAAVERLEVLLAKGEMQRQIYTVGKPEEGAERDDDKNALGLHFDLTVPLARYVAQHSEKLMFPFRRYQIQKVWRGERAQRGRYREFYQCDIDIVGRTSLDLIHDAEMPCVINSVFSKLPVPEFRVRVSNRRILSGLIEGSGLAPSQYESVLRAVDKSQHAGLEKTEAELVKEQVDASVIPAILELIQAKTMDAARQIFAKANAPVAGLDELDQVLENAVALGMPEHRLEVDFSIARGLDYYTGTIYETFIEGYEQMGSVCSGGRYDDLTSFFTKQKFPGVGVSIGLSRLLAVALEAGTVTADKHTPTQVLVTAQDRQRFLKEYLGFAKLLREAGIPTEVYHESKGLGQQFGYAATAGVRFAVIAGEQEIADKTVAVKDLSDRSQETIPRSELAGYLLAKLQA</sequence>
<feature type="binding site" evidence="10">
    <location>
        <begin position="284"/>
        <end position="285"/>
    </location>
    <ligand>
        <name>L-histidine</name>
        <dbReference type="ChEBI" id="CHEBI:57595"/>
    </ligand>
</feature>
<dbReference type="GO" id="GO:0004821">
    <property type="term" value="F:histidine-tRNA ligase activity"/>
    <property type="evidence" value="ECO:0007669"/>
    <property type="project" value="UniProtKB-UniRule"/>
</dbReference>
<dbReference type="InterPro" id="IPR004154">
    <property type="entry name" value="Anticodon-bd"/>
</dbReference>
<evidence type="ECO:0000256" key="3">
    <source>
        <dbReference type="ARBA" id="ARBA00022598"/>
    </source>
</evidence>
<evidence type="ECO:0000256" key="10">
    <source>
        <dbReference type="PIRSR" id="PIRSR001549-1"/>
    </source>
</evidence>
<dbReference type="Gene3D" id="3.40.50.800">
    <property type="entry name" value="Anticodon-binding domain"/>
    <property type="match status" value="1"/>
</dbReference>
<dbReference type="SUPFAM" id="SSF52954">
    <property type="entry name" value="Class II aaRS ABD-related"/>
    <property type="match status" value="1"/>
</dbReference>